<dbReference type="AlphaFoldDB" id="A0A977IC81"/>
<dbReference type="EMBL" id="CP103305">
    <property type="protein sequence ID" value="UVS68311.1"/>
    <property type="molecule type" value="Genomic_DNA"/>
</dbReference>
<gene>
    <name evidence="2" type="ORF">NWT39_10420</name>
</gene>
<sequence>MMIKHVLAGIAAGAASATYLAFYYQPILLNGAIHAAIFASGLVAMYIARSLTAKKAGAYVAGALPVHLAIHFVVIKDLQLTGASHFLLNLPSLP</sequence>
<keyword evidence="1" id="KW-0472">Membrane</keyword>
<proteinExistence type="predicted"/>
<protein>
    <submittedName>
        <fullName evidence="2">Uncharacterized protein</fullName>
    </submittedName>
</protein>
<evidence type="ECO:0000256" key="1">
    <source>
        <dbReference type="SAM" id="Phobius"/>
    </source>
</evidence>
<evidence type="ECO:0000313" key="2">
    <source>
        <dbReference type="EMBL" id="UVS68311.1"/>
    </source>
</evidence>
<reference evidence="2" key="1">
    <citation type="submission" date="2022-08" db="EMBL/GenBank/DDBJ databases">
        <title>Dynamic responses of ammonia-oxidizing microbial communities induced by reactive oxygen species (ROS) in fluctuating redox aquifers.</title>
        <authorList>
            <person name="Wang P."/>
            <person name="Wang H."/>
        </authorList>
    </citation>
    <scope>NUCLEOTIDE SEQUENCE</scope>
    <source>
        <strain evidence="2">PLX03</strain>
    </source>
</reference>
<accession>A0A977IC81</accession>
<keyword evidence="1" id="KW-1133">Transmembrane helix</keyword>
<keyword evidence="1" id="KW-0812">Transmembrane</keyword>
<feature type="transmembrane region" description="Helical" evidence="1">
    <location>
        <begin position="27"/>
        <end position="48"/>
    </location>
</feature>
<dbReference type="Proteomes" id="UP001059771">
    <property type="component" value="Chromosome"/>
</dbReference>
<dbReference type="RefSeq" id="WP_144239644.1">
    <property type="nucleotide sequence ID" value="NZ_CP103305.1"/>
</dbReference>
<organism evidence="2">
    <name type="scientific">Nitrososphaera viennensis</name>
    <dbReference type="NCBI Taxonomy" id="1034015"/>
    <lineage>
        <taxon>Archaea</taxon>
        <taxon>Nitrososphaerota</taxon>
        <taxon>Nitrososphaeria</taxon>
        <taxon>Nitrososphaerales</taxon>
        <taxon>Nitrososphaeraceae</taxon>
        <taxon>Nitrososphaera</taxon>
    </lineage>
</organism>
<name>A0A977IC81_9ARCH</name>
<dbReference type="GeneID" id="74947356"/>